<dbReference type="GO" id="GO:1901002">
    <property type="term" value="P:positive regulation of response to salt stress"/>
    <property type="evidence" value="ECO:0007669"/>
    <property type="project" value="UniProtKB-ARBA"/>
</dbReference>
<evidence type="ECO:0000256" key="1">
    <source>
        <dbReference type="ARBA" id="ARBA00004123"/>
    </source>
</evidence>
<dbReference type="GO" id="GO:0005634">
    <property type="term" value="C:nucleus"/>
    <property type="evidence" value="ECO:0007669"/>
    <property type="project" value="UniProtKB-SubCell"/>
</dbReference>
<feature type="domain" description="HTH myb-type" evidence="7">
    <location>
        <begin position="12"/>
        <end position="67"/>
    </location>
</feature>
<dbReference type="eggNOG" id="KOG0048">
    <property type="taxonomic scope" value="Eukaryota"/>
</dbReference>
<dbReference type="Proteomes" id="UP000030651">
    <property type="component" value="Unassembled WGS sequence"/>
</dbReference>
<dbReference type="HOGENOM" id="CLU_046302_0_0_1"/>
<reference evidence="9" key="1">
    <citation type="journal article" date="2015" name="BMC Genomics">
        <title>Genomic and transcriptomic analysis of the endophytic fungus Pestalotiopsis fici reveals its lifestyle and high potential for synthesis of natural products.</title>
        <authorList>
            <person name="Wang X."/>
            <person name="Zhang X."/>
            <person name="Liu L."/>
            <person name="Xiang M."/>
            <person name="Wang W."/>
            <person name="Sun X."/>
            <person name="Che Y."/>
            <person name="Guo L."/>
            <person name="Liu G."/>
            <person name="Guo L."/>
            <person name="Wang C."/>
            <person name="Yin W.B."/>
            <person name="Stadler M."/>
            <person name="Zhang X."/>
            <person name="Liu X."/>
        </authorList>
    </citation>
    <scope>NUCLEOTIDE SEQUENCE [LARGE SCALE GENOMIC DNA]</scope>
    <source>
        <strain evidence="9">W106-1 / CGMCC3.15140</strain>
    </source>
</reference>
<dbReference type="GO" id="GO:0000978">
    <property type="term" value="F:RNA polymerase II cis-regulatory region sequence-specific DNA binding"/>
    <property type="evidence" value="ECO:0007669"/>
    <property type="project" value="TreeGrafter"/>
</dbReference>
<dbReference type="KEGG" id="pfy:PFICI_08362"/>
<dbReference type="InterPro" id="IPR017930">
    <property type="entry name" value="Myb_dom"/>
</dbReference>
<dbReference type="GO" id="GO:1902584">
    <property type="term" value="P:positive regulation of response to water deprivation"/>
    <property type="evidence" value="ECO:0007669"/>
    <property type="project" value="UniProtKB-ARBA"/>
</dbReference>
<keyword evidence="9" id="KW-1185">Reference proteome</keyword>
<dbReference type="SMART" id="SM00717">
    <property type="entry name" value="SANT"/>
    <property type="match status" value="2"/>
</dbReference>
<dbReference type="PANTHER" id="PTHR45614">
    <property type="entry name" value="MYB PROTEIN-RELATED"/>
    <property type="match status" value="1"/>
</dbReference>
<dbReference type="InterPro" id="IPR009057">
    <property type="entry name" value="Homeodomain-like_sf"/>
</dbReference>
<dbReference type="STRING" id="1229662.W3X3X4"/>
<dbReference type="Pfam" id="PF00249">
    <property type="entry name" value="Myb_DNA-binding"/>
    <property type="match status" value="2"/>
</dbReference>
<feature type="domain" description="HTH myb-type" evidence="7">
    <location>
        <begin position="68"/>
        <end position="118"/>
    </location>
</feature>
<dbReference type="AlphaFoldDB" id="W3X3X4"/>
<dbReference type="RefSeq" id="XP_007835134.1">
    <property type="nucleotide sequence ID" value="XM_007836943.1"/>
</dbReference>
<evidence type="ECO:0000256" key="3">
    <source>
        <dbReference type="ARBA" id="ARBA00023125"/>
    </source>
</evidence>
<dbReference type="GO" id="GO:0032875">
    <property type="term" value="P:regulation of DNA endoreduplication"/>
    <property type="evidence" value="ECO:0007669"/>
    <property type="project" value="UniProtKB-ARBA"/>
</dbReference>
<feature type="region of interest" description="Disordered" evidence="5">
    <location>
        <begin position="291"/>
        <end position="368"/>
    </location>
</feature>
<dbReference type="Gene3D" id="1.10.10.60">
    <property type="entry name" value="Homeodomain-like"/>
    <property type="match status" value="2"/>
</dbReference>
<dbReference type="PROSITE" id="PS51294">
    <property type="entry name" value="HTH_MYB"/>
    <property type="match status" value="2"/>
</dbReference>
<dbReference type="GO" id="GO:0045944">
    <property type="term" value="P:positive regulation of transcription by RNA polymerase II"/>
    <property type="evidence" value="ECO:0007669"/>
    <property type="project" value="TreeGrafter"/>
</dbReference>
<evidence type="ECO:0008006" key="10">
    <source>
        <dbReference type="Google" id="ProtNLM"/>
    </source>
</evidence>
<keyword evidence="4" id="KW-0539">Nucleus</keyword>
<dbReference type="GeneID" id="19273375"/>
<sequence length="368" mass="41594">MEHDPTMNDPTMDHQRRGPWSQAEDTLLMNLVTQNGASNWVKVSSMLQTRSAKQCRERYHQNLKPTLNHEPISAEEGELIEHLVATLGKRWAEIARRLHNRSDNAVKNWWNGSQNRRRRHDQRSSKRRSSYDSNESYRYSPYRTHMQPTEPYSPLHRQHQPQPPRPPIEQLHRPMYYHDSNHAAAAAAALPSPTDSWTGGNGQYPGSRPFSRWSQDDSQSPVGEADMSEAGSSYAGSPTSHTSDAHLPPLCVPRESRLYPAQPSPSGYFAREESAHWQQLPPIRDALDRGSHLLTAPSSPGTMPLSSQQVPRTYSYQTGPRSPSSSRDRGDWAMCDTNTRMHPNPDPAPTTLSAHDSKMKMKLGNLLS</sequence>
<evidence type="ECO:0000256" key="5">
    <source>
        <dbReference type="SAM" id="MobiDB-lite"/>
    </source>
</evidence>
<feature type="domain" description="Myb-like" evidence="6">
    <location>
        <begin position="12"/>
        <end position="63"/>
    </location>
</feature>
<evidence type="ECO:0000313" key="8">
    <source>
        <dbReference type="EMBL" id="ETS80833.1"/>
    </source>
</evidence>
<keyword evidence="2" id="KW-0677">Repeat</keyword>
<feature type="region of interest" description="Disordered" evidence="5">
    <location>
        <begin position="107"/>
        <end position="171"/>
    </location>
</feature>
<evidence type="ECO:0000313" key="9">
    <source>
        <dbReference type="Proteomes" id="UP000030651"/>
    </source>
</evidence>
<dbReference type="GO" id="GO:0033993">
    <property type="term" value="P:response to lipid"/>
    <property type="evidence" value="ECO:0007669"/>
    <property type="project" value="UniProtKB-ARBA"/>
</dbReference>
<dbReference type="InterPro" id="IPR050560">
    <property type="entry name" value="MYB_TF"/>
</dbReference>
<feature type="compositionally biased region" description="Polar residues" evidence="5">
    <location>
        <begin position="212"/>
        <end position="221"/>
    </location>
</feature>
<dbReference type="GO" id="GO:0000981">
    <property type="term" value="F:DNA-binding transcription factor activity, RNA polymerase II-specific"/>
    <property type="evidence" value="ECO:0007669"/>
    <property type="project" value="TreeGrafter"/>
</dbReference>
<feature type="compositionally biased region" description="Basic residues" evidence="5">
    <location>
        <begin position="115"/>
        <end position="128"/>
    </location>
</feature>
<dbReference type="OrthoDB" id="2143914at2759"/>
<keyword evidence="3" id="KW-0238">DNA-binding</keyword>
<dbReference type="PANTHER" id="PTHR45614:SF25">
    <property type="entry name" value="MYB PROTEIN"/>
    <property type="match status" value="1"/>
</dbReference>
<feature type="domain" description="Myb-like" evidence="6">
    <location>
        <begin position="64"/>
        <end position="111"/>
    </location>
</feature>
<dbReference type="GO" id="GO:0050891">
    <property type="term" value="P:multicellular organismal-level water homeostasis"/>
    <property type="evidence" value="ECO:0007669"/>
    <property type="project" value="UniProtKB-ARBA"/>
</dbReference>
<evidence type="ECO:0000256" key="2">
    <source>
        <dbReference type="ARBA" id="ARBA00022737"/>
    </source>
</evidence>
<dbReference type="SUPFAM" id="SSF46689">
    <property type="entry name" value="Homeodomain-like"/>
    <property type="match status" value="1"/>
</dbReference>
<feature type="compositionally biased region" description="Polar residues" evidence="5">
    <location>
        <begin position="296"/>
        <end position="318"/>
    </location>
</feature>
<dbReference type="GO" id="GO:1902806">
    <property type="term" value="P:regulation of cell cycle G1/S phase transition"/>
    <property type="evidence" value="ECO:0007669"/>
    <property type="project" value="UniProtKB-ARBA"/>
</dbReference>
<proteinExistence type="predicted"/>
<evidence type="ECO:0000259" key="7">
    <source>
        <dbReference type="PROSITE" id="PS51294"/>
    </source>
</evidence>
<accession>W3X3X4</accession>
<evidence type="ECO:0000259" key="6">
    <source>
        <dbReference type="PROSITE" id="PS50090"/>
    </source>
</evidence>
<feature type="region of interest" description="Disordered" evidence="5">
    <location>
        <begin position="186"/>
        <end position="275"/>
    </location>
</feature>
<dbReference type="EMBL" id="KI912113">
    <property type="protein sequence ID" value="ETS80833.1"/>
    <property type="molecule type" value="Genomic_DNA"/>
</dbReference>
<dbReference type="InParanoid" id="W3X3X4"/>
<feature type="compositionally biased region" description="Polar residues" evidence="5">
    <location>
        <begin position="230"/>
        <end position="242"/>
    </location>
</feature>
<gene>
    <name evidence="8" type="ORF">PFICI_08362</name>
</gene>
<dbReference type="FunFam" id="1.10.10.60:FF:000355">
    <property type="entry name" value="Transcription factor MYB124"/>
    <property type="match status" value="1"/>
</dbReference>
<organism evidence="8 9">
    <name type="scientific">Pestalotiopsis fici (strain W106-1 / CGMCC3.15140)</name>
    <dbReference type="NCBI Taxonomy" id="1229662"/>
    <lineage>
        <taxon>Eukaryota</taxon>
        <taxon>Fungi</taxon>
        <taxon>Dikarya</taxon>
        <taxon>Ascomycota</taxon>
        <taxon>Pezizomycotina</taxon>
        <taxon>Sordariomycetes</taxon>
        <taxon>Xylariomycetidae</taxon>
        <taxon>Amphisphaeriales</taxon>
        <taxon>Sporocadaceae</taxon>
        <taxon>Pestalotiopsis</taxon>
    </lineage>
</organism>
<dbReference type="PROSITE" id="PS50090">
    <property type="entry name" value="MYB_LIKE"/>
    <property type="match status" value="2"/>
</dbReference>
<protein>
    <recommendedName>
        <fullName evidence="10">Myb-like DNA-binding protein myb-1</fullName>
    </recommendedName>
</protein>
<dbReference type="GO" id="GO:2000037">
    <property type="term" value="P:regulation of stomatal complex patterning"/>
    <property type="evidence" value="ECO:0007669"/>
    <property type="project" value="UniProtKB-ARBA"/>
</dbReference>
<evidence type="ECO:0000256" key="4">
    <source>
        <dbReference type="ARBA" id="ARBA00023242"/>
    </source>
</evidence>
<comment type="subcellular location">
    <subcellularLocation>
        <location evidence="1">Nucleus</location>
    </subcellularLocation>
</comment>
<dbReference type="InterPro" id="IPR001005">
    <property type="entry name" value="SANT/Myb"/>
</dbReference>
<dbReference type="GO" id="GO:0000278">
    <property type="term" value="P:mitotic cell cycle"/>
    <property type="evidence" value="ECO:0007669"/>
    <property type="project" value="TreeGrafter"/>
</dbReference>
<name>W3X3X4_PESFW</name>
<dbReference type="CDD" id="cd00167">
    <property type="entry name" value="SANT"/>
    <property type="match status" value="2"/>
</dbReference>